<dbReference type="EMBL" id="KV423928">
    <property type="protein sequence ID" value="KZT60829.1"/>
    <property type="molecule type" value="Genomic_DNA"/>
</dbReference>
<evidence type="ECO:0000259" key="11">
    <source>
        <dbReference type="Pfam" id="PF10487"/>
    </source>
</evidence>
<keyword evidence="3" id="KW-0509">mRNA transport</keyword>
<name>A0A165IPA2_9BASI</name>
<keyword evidence="2" id="KW-0813">Transport</keyword>
<reference evidence="13 14" key="1">
    <citation type="journal article" date="2016" name="Mol. Biol. Evol.">
        <title>Comparative Genomics of Early-Diverging Mushroom-Forming Fungi Provides Insights into the Origins of Lignocellulose Decay Capabilities.</title>
        <authorList>
            <person name="Nagy L.G."/>
            <person name="Riley R."/>
            <person name="Tritt A."/>
            <person name="Adam C."/>
            <person name="Daum C."/>
            <person name="Floudas D."/>
            <person name="Sun H."/>
            <person name="Yadav J.S."/>
            <person name="Pangilinan J."/>
            <person name="Larsson K.H."/>
            <person name="Matsuura K."/>
            <person name="Barry K."/>
            <person name="Labutti K."/>
            <person name="Kuo R."/>
            <person name="Ohm R.A."/>
            <person name="Bhattacharya S.S."/>
            <person name="Shirouzu T."/>
            <person name="Yoshinaga Y."/>
            <person name="Martin F.M."/>
            <person name="Grigoriev I.V."/>
            <person name="Hibbett D.S."/>
        </authorList>
    </citation>
    <scope>NUCLEOTIDE SEQUENCE [LARGE SCALE GENOMIC DNA]</scope>
    <source>
        <strain evidence="13 14">HHB12733</strain>
    </source>
</reference>
<evidence type="ECO:0000256" key="9">
    <source>
        <dbReference type="ARBA" id="ARBA00040174"/>
    </source>
</evidence>
<feature type="domain" description="Nucleoporin Nup188 N-terminal" evidence="11">
    <location>
        <begin position="76"/>
        <end position="376"/>
    </location>
</feature>
<dbReference type="GO" id="GO:0006405">
    <property type="term" value="P:RNA export from nucleus"/>
    <property type="evidence" value="ECO:0007669"/>
    <property type="project" value="TreeGrafter"/>
</dbReference>
<evidence type="ECO:0000313" key="14">
    <source>
        <dbReference type="Proteomes" id="UP000076842"/>
    </source>
</evidence>
<dbReference type="Gene3D" id="1.25.10.70">
    <property type="match status" value="1"/>
</dbReference>
<organism evidence="13 14">
    <name type="scientific">Calocera cornea HHB12733</name>
    <dbReference type="NCBI Taxonomy" id="1353952"/>
    <lineage>
        <taxon>Eukaryota</taxon>
        <taxon>Fungi</taxon>
        <taxon>Dikarya</taxon>
        <taxon>Basidiomycota</taxon>
        <taxon>Agaricomycotina</taxon>
        <taxon>Dacrymycetes</taxon>
        <taxon>Dacrymycetales</taxon>
        <taxon>Dacrymycetaceae</taxon>
        <taxon>Calocera</taxon>
    </lineage>
</organism>
<dbReference type="InterPro" id="IPR018864">
    <property type="entry name" value="Nucleoporin_Nup188_N"/>
</dbReference>
<keyword evidence="6" id="KW-0906">Nuclear pore complex</keyword>
<dbReference type="InterPro" id="IPR048883">
    <property type="entry name" value="Nup188_N-subdom_III"/>
</dbReference>
<keyword evidence="4" id="KW-0653">Protein transport</keyword>
<evidence type="ECO:0000256" key="5">
    <source>
        <dbReference type="ARBA" id="ARBA00023010"/>
    </source>
</evidence>
<accession>A0A165IPA2</accession>
<dbReference type="GO" id="GO:0006606">
    <property type="term" value="P:protein import into nucleus"/>
    <property type="evidence" value="ECO:0007669"/>
    <property type="project" value="TreeGrafter"/>
</dbReference>
<dbReference type="Pfam" id="PF10487">
    <property type="entry name" value="Nup188_N"/>
    <property type="match status" value="1"/>
</dbReference>
<dbReference type="GO" id="GO:0051028">
    <property type="term" value="P:mRNA transport"/>
    <property type="evidence" value="ECO:0007669"/>
    <property type="project" value="UniProtKB-KW"/>
</dbReference>
<evidence type="ECO:0000256" key="2">
    <source>
        <dbReference type="ARBA" id="ARBA00022448"/>
    </source>
</evidence>
<evidence type="ECO:0000256" key="10">
    <source>
        <dbReference type="SAM" id="MobiDB-lite"/>
    </source>
</evidence>
<dbReference type="InterPro" id="IPR044840">
    <property type="entry name" value="Nup188"/>
</dbReference>
<evidence type="ECO:0000256" key="1">
    <source>
        <dbReference type="ARBA" id="ARBA00004567"/>
    </source>
</evidence>
<proteinExistence type="inferred from homology"/>
<feature type="domain" description="Nucleoporin Nup188 N-terminal subdomain III" evidence="12">
    <location>
        <begin position="701"/>
        <end position="1105"/>
    </location>
</feature>
<evidence type="ECO:0000256" key="7">
    <source>
        <dbReference type="ARBA" id="ARBA00023242"/>
    </source>
</evidence>
<dbReference type="Proteomes" id="UP000076842">
    <property type="component" value="Unassembled WGS sequence"/>
</dbReference>
<dbReference type="OrthoDB" id="102511at2759"/>
<sequence length="2020" mass="221755">MSLPSINVIPPSATSSGFELPRVTPIGGAPAVGSSGTGNLNTAGDDKRLITLTYGDLLILLTDPFSSTITYASLTSLLTDRLSQFINPSAPFGHPTAASRSQVEKLEVRGLKLSKEEKDFILKFSTTWDVDEVHCVLLWKSYAAAYSVRPLQGGKADQQEHTQAFLQFLLEERLHVTRVVAALLRAASNEQDAVHSVATELLPYIFNPYEEHLKKLLSAFQSRCTNPLPAALQTKEYRALAPLLARHAVQEQIGFLELLFLANYIQPPSAALAHEILHVVYYTQLGAAHEPLEPYLMDDPGLALTRSVRVASILLAVGVLNLESLWGLDLVLSEQAGSTLLTNPDVLLAIQETLLQTPSDSSYAAIVLAWSVVLHALTETMLAAEDIPDIWLPLVRAIAPDAEKGPAIILPDRRMAFEEFASVALDPGMNLFPALEEILTLPPFESESDRGAALLSPVNALAYRSVLKGLLLSVPTLIQLPFLSDLDAYLGCFCTLLTRGPAQEVSRLALQFWESDMKDPQRSTILNILAARAPLSFSMLLRLLTALCGNGQNGSPDPAASPLYSEENAQETCADYVWRWFGKRRQFAMVLNAAEIGILWEAGPAGWETKKPMSFPGGGIIERDVIGQILNQGDGREGVVVSWPVQWNGLHLLLDILQEFMQKHAYGSLPRRPVPQSPEERRKARIVNIDLAEVQIDVGGNEVDLIGGVLDLLAALLRAKPALAEELDTLFGPMEKTPHPFLELVFKLLELVVIRTNPRNPPLLRLITPLLTMLSAVAYSPTMSIRLAGYLRSSSVFAVGGTFARLVSGEQILGTYSCTLDIIRLIASVLEDARRHQFATRDEETHLLKAETLQKAVTFLFKEIWSSFLGWRYNSITERMVIAEKTMDIYLAVLQDWAFDPITPTASLTPYQTVAVIVTSTLLSNQSAITPLTTILTSAPETMVSMAKAKRTTERDLLCDVVERALRLVHTAVLHKRTQRMQPLSVLEKAIFNFGSEPRRSLRSRPTPAGMVQLLFDYITTPYPSSAVQMEAAKALYAICRSISTDSSPPSFVGSLNDAVETVKKLVEDILENDMIPVPLRRAVWDFASATVDTQQAIGSIFLTGSLPTGLAMSAKARDKQSEKANATRGSAVTAALAIVNSWETPPDNDFSLVAAALNFLDISWRRFQQHSDALDQYRKDGRLWKTLTAIITSEIGADPSVEKFSLHNTVARAYRSSVHEDIVKYSDRLLIKAHAVHLLAMDITVANELKEESPRPSPPDSFKDIESLLRQSTKLHSVLSNAIQSPYSPDFMAGVARDLKPFEGFDADLLRSQPSSEDRPGGDDYLYSLDEVFTKLRGYPLSGQQIAVALKRACALNLTWSLIDRHASLTRSWRALFEAASPWIAAQPTLRPALISSVSSLAKVISSEQRDGDAMVAVHSDRLHLLQSMTGGIGHLSDLPATAHLYTLMACLSKIVKHEHFPPILSFEGRLPGLFHRPLLEVIRWCARLVASRDDMVKSRTSNEWTTTSYAMTVTLEFVVTALRDVFANAVAKPTEEPDMDFELEPLVTAFDLCTKDDLHPVPAIWLSLCEDKDLIGASLEVMAMTRMGSEDINPGRYPIWPAVYAPFVLSFHMALTKAPVAAESLVRANVLMVYADNSLTPLLESGSVMPKDPEEAGRNSAHECWCMMLSVMTALLGINTLTRDVLEANIVLIVQSYGRQLTGALGWKAEESLNLPRLEELERTVAFFYHMSVRSFAEQEATSPTWALLSVYSEKALGLLQQLNYAVTHPNNTFALLEPFSQEEEAFFKQDQQTNVSQSSSELIDPVNRPALSALMQRLFLITRDTVGSMVVLSRPDAIMRSMDMNEWWVPGNIQSPTVTAAVSIDEPASIGTLLELANVTRDTLATVTSLSASAAKPGKPIPRCTASFAPFDKALCTSALREALEMLLLYITAEITRGIYSGAERASGAEDGEGGRRTGAASSDPVQRALRGELLSELRELLSKSAALFDKLDGRGKENMANGLSGLVQKRLGSASS</sequence>
<evidence type="ECO:0000256" key="3">
    <source>
        <dbReference type="ARBA" id="ARBA00022816"/>
    </source>
</evidence>
<evidence type="ECO:0000256" key="6">
    <source>
        <dbReference type="ARBA" id="ARBA00023132"/>
    </source>
</evidence>
<comment type="subcellular location">
    <subcellularLocation>
        <location evidence="1">Nucleus</location>
        <location evidence="1">Nuclear pore complex</location>
    </subcellularLocation>
</comment>
<evidence type="ECO:0000256" key="4">
    <source>
        <dbReference type="ARBA" id="ARBA00022927"/>
    </source>
</evidence>
<evidence type="ECO:0000259" key="12">
    <source>
        <dbReference type="Pfam" id="PF21093"/>
    </source>
</evidence>
<dbReference type="GO" id="GO:0044611">
    <property type="term" value="C:nuclear pore inner ring"/>
    <property type="evidence" value="ECO:0007669"/>
    <property type="project" value="TreeGrafter"/>
</dbReference>
<keyword evidence="5" id="KW-0811">Translocation</keyword>
<comment type="similarity">
    <text evidence="8">Belongs to the Nup188 family.</text>
</comment>
<evidence type="ECO:0000256" key="8">
    <source>
        <dbReference type="ARBA" id="ARBA00038387"/>
    </source>
</evidence>
<dbReference type="InParanoid" id="A0A165IPA2"/>
<feature type="region of interest" description="Disordered" evidence="10">
    <location>
        <begin position="1948"/>
        <end position="1968"/>
    </location>
</feature>
<keyword evidence="14" id="KW-1185">Reference proteome</keyword>
<dbReference type="PANTHER" id="PTHR31431:SF1">
    <property type="entry name" value="NUCLEOPORIN NUP188"/>
    <property type="match status" value="1"/>
</dbReference>
<dbReference type="PANTHER" id="PTHR31431">
    <property type="entry name" value="NUCLEOPORIN NUP188 HOMOLOG"/>
    <property type="match status" value="1"/>
</dbReference>
<dbReference type="FunCoup" id="A0A165IPA2">
    <property type="interactions" value="63"/>
</dbReference>
<keyword evidence="7" id="KW-0539">Nucleus</keyword>
<dbReference type="Pfam" id="PF21093">
    <property type="entry name" value="Nup188_N-subdom_III"/>
    <property type="match status" value="1"/>
</dbReference>
<protein>
    <recommendedName>
        <fullName evidence="9">Nucleoporin NUP188</fullName>
    </recommendedName>
</protein>
<gene>
    <name evidence="13" type="ORF">CALCODRAFT_480479</name>
</gene>
<evidence type="ECO:0000313" key="13">
    <source>
        <dbReference type="EMBL" id="KZT60829.1"/>
    </source>
</evidence>
<dbReference type="GO" id="GO:0017056">
    <property type="term" value="F:structural constituent of nuclear pore"/>
    <property type="evidence" value="ECO:0007669"/>
    <property type="project" value="InterPro"/>
</dbReference>
<dbReference type="STRING" id="1353952.A0A165IPA2"/>